<dbReference type="GO" id="GO:0009399">
    <property type="term" value="P:nitrogen fixation"/>
    <property type="evidence" value="ECO:0007669"/>
    <property type="project" value="InterPro"/>
</dbReference>
<dbReference type="GO" id="GO:0030151">
    <property type="term" value="F:molybdenum ion binding"/>
    <property type="evidence" value="ECO:0007669"/>
    <property type="project" value="InterPro"/>
</dbReference>
<dbReference type="AlphaFoldDB" id="A0A7C9UXL5"/>
<protein>
    <submittedName>
        <fullName evidence="1">Nitrogen fixation protein NifQ</fullName>
    </submittedName>
</protein>
<evidence type="ECO:0000313" key="1">
    <source>
        <dbReference type="EMBL" id="NFV79133.1"/>
    </source>
</evidence>
<organism evidence="1 2">
    <name type="scientific">Magnetospirillum aberrantis SpK</name>
    <dbReference type="NCBI Taxonomy" id="908842"/>
    <lineage>
        <taxon>Bacteria</taxon>
        <taxon>Pseudomonadati</taxon>
        <taxon>Pseudomonadota</taxon>
        <taxon>Alphaproteobacteria</taxon>
        <taxon>Rhodospirillales</taxon>
        <taxon>Rhodospirillaceae</taxon>
        <taxon>Magnetospirillum</taxon>
    </lineage>
</organism>
<reference evidence="1 2" key="1">
    <citation type="submission" date="2020-02" db="EMBL/GenBank/DDBJ databases">
        <authorList>
            <person name="Dziuba M."/>
            <person name="Kuznetsov B."/>
            <person name="Mardanov A."/>
            <person name="Ravin N."/>
            <person name="Grouzdev D."/>
        </authorList>
    </citation>
    <scope>NUCLEOTIDE SEQUENCE [LARGE SCALE GENOMIC DNA]</scope>
    <source>
        <strain evidence="1 2">SpK</strain>
    </source>
</reference>
<dbReference type="EMBL" id="JAAIYP010000011">
    <property type="protein sequence ID" value="NFV79133.1"/>
    <property type="molecule type" value="Genomic_DNA"/>
</dbReference>
<comment type="caution">
    <text evidence="1">The sequence shown here is derived from an EMBL/GenBank/DDBJ whole genome shotgun (WGS) entry which is preliminary data.</text>
</comment>
<dbReference type="Pfam" id="PF04891">
    <property type="entry name" value="NifQ"/>
    <property type="match status" value="1"/>
</dbReference>
<proteinExistence type="predicted"/>
<evidence type="ECO:0000313" key="2">
    <source>
        <dbReference type="Proteomes" id="UP000480684"/>
    </source>
</evidence>
<dbReference type="InterPro" id="IPR006975">
    <property type="entry name" value="NifQ"/>
</dbReference>
<accession>A0A7C9UXL5</accession>
<name>A0A7C9UXL5_9PROT</name>
<gene>
    <name evidence="1" type="ORF">G4223_03260</name>
</gene>
<sequence length="195" mass="21210">MAARAYGRLMAGGGGDPFDRHLFACVVALTQAEGRPLGDSLGLSAEEMAALVGTFFPHAPELLAGLDPDSQCGEAQTVDESALRSLLLRHRAAGAIEERWLAHVIARRAQAPRLLWQELGLSGRPDLCLILAFHFTELAACNHDDMRWKPFFRRQIELAGGLDCRATVDCAECRRNIRCFGPESGSSLLLATHMG</sequence>
<dbReference type="RefSeq" id="WP_163674956.1">
    <property type="nucleotide sequence ID" value="NZ_JAAIYP010000011.1"/>
</dbReference>
<keyword evidence="2" id="KW-1185">Reference proteome</keyword>
<dbReference type="Proteomes" id="UP000480684">
    <property type="component" value="Unassembled WGS sequence"/>
</dbReference>